<evidence type="ECO:0000256" key="1">
    <source>
        <dbReference type="SAM" id="MobiDB-lite"/>
    </source>
</evidence>
<proteinExistence type="predicted"/>
<dbReference type="STRING" id="35608.A0A2U1L070"/>
<dbReference type="Proteomes" id="UP000245207">
    <property type="component" value="Unassembled WGS sequence"/>
</dbReference>
<keyword evidence="3" id="KW-1185">Reference proteome</keyword>
<accession>A0A2U1L070</accession>
<reference evidence="2 3" key="1">
    <citation type="journal article" date="2018" name="Mol. Plant">
        <title>The genome of Artemisia annua provides insight into the evolution of Asteraceae family and artemisinin biosynthesis.</title>
        <authorList>
            <person name="Shen Q."/>
            <person name="Zhang L."/>
            <person name="Liao Z."/>
            <person name="Wang S."/>
            <person name="Yan T."/>
            <person name="Shi P."/>
            <person name="Liu M."/>
            <person name="Fu X."/>
            <person name="Pan Q."/>
            <person name="Wang Y."/>
            <person name="Lv Z."/>
            <person name="Lu X."/>
            <person name="Zhang F."/>
            <person name="Jiang W."/>
            <person name="Ma Y."/>
            <person name="Chen M."/>
            <person name="Hao X."/>
            <person name="Li L."/>
            <person name="Tang Y."/>
            <person name="Lv G."/>
            <person name="Zhou Y."/>
            <person name="Sun X."/>
            <person name="Brodelius P.E."/>
            <person name="Rose J.K.C."/>
            <person name="Tang K."/>
        </authorList>
    </citation>
    <scope>NUCLEOTIDE SEQUENCE [LARGE SCALE GENOMIC DNA]</scope>
    <source>
        <strain evidence="3">cv. Huhao1</strain>
        <tissue evidence="2">Leaf</tissue>
    </source>
</reference>
<evidence type="ECO:0000313" key="2">
    <source>
        <dbReference type="EMBL" id="PWA42396.1"/>
    </source>
</evidence>
<dbReference type="AlphaFoldDB" id="A0A2U1L070"/>
<dbReference type="OrthoDB" id="1896842at2759"/>
<gene>
    <name evidence="2" type="ORF">CTI12_AA545230</name>
</gene>
<protein>
    <submittedName>
        <fullName evidence="2">Uncharacterized protein</fullName>
    </submittedName>
</protein>
<organism evidence="2 3">
    <name type="scientific">Artemisia annua</name>
    <name type="common">Sweet wormwood</name>
    <dbReference type="NCBI Taxonomy" id="35608"/>
    <lineage>
        <taxon>Eukaryota</taxon>
        <taxon>Viridiplantae</taxon>
        <taxon>Streptophyta</taxon>
        <taxon>Embryophyta</taxon>
        <taxon>Tracheophyta</taxon>
        <taxon>Spermatophyta</taxon>
        <taxon>Magnoliopsida</taxon>
        <taxon>eudicotyledons</taxon>
        <taxon>Gunneridae</taxon>
        <taxon>Pentapetalae</taxon>
        <taxon>asterids</taxon>
        <taxon>campanulids</taxon>
        <taxon>Asterales</taxon>
        <taxon>Asteraceae</taxon>
        <taxon>Asteroideae</taxon>
        <taxon>Anthemideae</taxon>
        <taxon>Artemisiinae</taxon>
        <taxon>Artemisia</taxon>
    </lineage>
</organism>
<dbReference type="EMBL" id="PKPP01012433">
    <property type="protein sequence ID" value="PWA42396.1"/>
    <property type="molecule type" value="Genomic_DNA"/>
</dbReference>
<name>A0A2U1L070_ARTAN</name>
<evidence type="ECO:0000313" key="3">
    <source>
        <dbReference type="Proteomes" id="UP000245207"/>
    </source>
</evidence>
<sequence>MSGFVLELLVPVDYPNSSPKIFNSSRNVLSEPWKKLYDDILTRFDLSLHKIDGQISLGDMAKESDASARYVITEFVERKGGKSFSSRYGSSESYMMSYGDSN</sequence>
<comment type="caution">
    <text evidence="2">The sequence shown here is derived from an EMBL/GenBank/DDBJ whole genome shotgun (WGS) entry which is preliminary data.</text>
</comment>
<feature type="region of interest" description="Disordered" evidence="1">
    <location>
        <begin position="82"/>
        <end position="102"/>
    </location>
</feature>